<comment type="similarity">
    <text evidence="1">Belongs to the OSBP family.</text>
</comment>
<dbReference type="Proteomes" id="UP000728032">
    <property type="component" value="Unassembled WGS sequence"/>
</dbReference>
<dbReference type="OrthoDB" id="10053431at2759"/>
<evidence type="ECO:0000256" key="2">
    <source>
        <dbReference type="SAM" id="MobiDB-lite"/>
    </source>
</evidence>
<evidence type="ECO:0000313" key="3">
    <source>
        <dbReference type="EMBL" id="CAD7662715.1"/>
    </source>
</evidence>
<evidence type="ECO:0000256" key="1">
    <source>
        <dbReference type="ARBA" id="ARBA00008842"/>
    </source>
</evidence>
<evidence type="ECO:0008006" key="5">
    <source>
        <dbReference type="Google" id="ProtNLM"/>
    </source>
</evidence>
<keyword evidence="4" id="KW-1185">Reference proteome</keyword>
<protein>
    <recommendedName>
        <fullName evidence="5">PH domain-containing protein</fullName>
    </recommendedName>
</protein>
<dbReference type="GO" id="GO:0032541">
    <property type="term" value="C:cortical endoplasmic reticulum"/>
    <property type="evidence" value="ECO:0007669"/>
    <property type="project" value="TreeGrafter"/>
</dbReference>
<sequence>GPHGESFQSLMFPLPMSYLIFRAPSEAAGKKWMEAIELSLQCSTMLMRNMSHRESMPNTPAPLGTMPESGNTFPELIPTGNLSQTLNESEIEKHFGDHDLDDEIHTDHGGDSQDHHSTDDSDSDADHIHRHINGIEGKDAKQCETQYIFDGGNEEFGIAGDAGQTEEMADENKSLIWILLKQVRPGMDLSKVVLPTFILESRSFLDKLTDYYYHSDIIS</sequence>
<dbReference type="EMBL" id="OC943843">
    <property type="protein sequence ID" value="CAD7662715.1"/>
    <property type="molecule type" value="Genomic_DNA"/>
</dbReference>
<dbReference type="InterPro" id="IPR037239">
    <property type="entry name" value="OSBP_sf"/>
</dbReference>
<feature type="region of interest" description="Disordered" evidence="2">
    <location>
        <begin position="99"/>
        <end position="127"/>
    </location>
</feature>
<dbReference type="GO" id="GO:0005829">
    <property type="term" value="C:cytosol"/>
    <property type="evidence" value="ECO:0007669"/>
    <property type="project" value="TreeGrafter"/>
</dbReference>
<dbReference type="GO" id="GO:0015485">
    <property type="term" value="F:cholesterol binding"/>
    <property type="evidence" value="ECO:0007669"/>
    <property type="project" value="TreeGrafter"/>
</dbReference>
<dbReference type="PANTHER" id="PTHR10972">
    <property type="entry name" value="OXYSTEROL-BINDING PROTEIN-RELATED"/>
    <property type="match status" value="1"/>
</dbReference>
<dbReference type="GO" id="GO:0016020">
    <property type="term" value="C:membrane"/>
    <property type="evidence" value="ECO:0007669"/>
    <property type="project" value="TreeGrafter"/>
</dbReference>
<dbReference type="PANTHER" id="PTHR10972:SF102">
    <property type="entry name" value="OXYSTEROL-BINDING PROTEIN"/>
    <property type="match status" value="1"/>
</dbReference>
<dbReference type="SUPFAM" id="SSF144000">
    <property type="entry name" value="Oxysterol-binding protein-like"/>
    <property type="match status" value="1"/>
</dbReference>
<evidence type="ECO:0000313" key="4">
    <source>
        <dbReference type="Proteomes" id="UP000728032"/>
    </source>
</evidence>
<feature type="non-terminal residue" evidence="3">
    <location>
        <position position="219"/>
    </location>
</feature>
<proteinExistence type="inferred from homology"/>
<dbReference type="EMBL" id="CAJPVJ010029018">
    <property type="protein sequence ID" value="CAG2179852.1"/>
    <property type="molecule type" value="Genomic_DNA"/>
</dbReference>
<dbReference type="AlphaFoldDB" id="A0A7R9MPC2"/>
<dbReference type="InterPro" id="IPR000648">
    <property type="entry name" value="Oxysterol-bd"/>
</dbReference>
<name>A0A7R9MPC2_9ACAR</name>
<gene>
    <name evidence="3" type="ORF">ONB1V03_LOCUS19275</name>
</gene>
<accession>A0A7R9MPC2</accession>
<reference evidence="3" key="1">
    <citation type="submission" date="2020-11" db="EMBL/GenBank/DDBJ databases">
        <authorList>
            <person name="Tran Van P."/>
        </authorList>
    </citation>
    <scope>NUCLEOTIDE SEQUENCE</scope>
</reference>
<feature type="non-terminal residue" evidence="3">
    <location>
        <position position="1"/>
    </location>
</feature>
<organism evidence="3">
    <name type="scientific">Oppiella nova</name>
    <dbReference type="NCBI Taxonomy" id="334625"/>
    <lineage>
        <taxon>Eukaryota</taxon>
        <taxon>Metazoa</taxon>
        <taxon>Ecdysozoa</taxon>
        <taxon>Arthropoda</taxon>
        <taxon>Chelicerata</taxon>
        <taxon>Arachnida</taxon>
        <taxon>Acari</taxon>
        <taxon>Acariformes</taxon>
        <taxon>Sarcoptiformes</taxon>
        <taxon>Oribatida</taxon>
        <taxon>Brachypylina</taxon>
        <taxon>Oppioidea</taxon>
        <taxon>Oppiidae</taxon>
        <taxon>Oppiella</taxon>
    </lineage>
</organism>